<accession>A0AAV7PAR1</accession>
<sequence length="114" mass="12839">MHRGGRQQNSTYLQRNGVWHARSAHPKYTTTLIQKASHQLMEFKRCVTKVGVGGSSAVCVLQGMKGVTEARVRRFFAEAEPERRQGYQRAAYLIPYAVVIALRDRDAFLAAMNA</sequence>
<proteinExistence type="predicted"/>
<evidence type="ECO:0000313" key="2">
    <source>
        <dbReference type="Proteomes" id="UP001066276"/>
    </source>
</evidence>
<name>A0AAV7PAR1_PLEWA</name>
<comment type="caution">
    <text evidence="1">The sequence shown here is derived from an EMBL/GenBank/DDBJ whole genome shotgun (WGS) entry which is preliminary data.</text>
</comment>
<reference evidence="1" key="1">
    <citation type="journal article" date="2022" name="bioRxiv">
        <title>Sequencing and chromosome-scale assembly of the giantPleurodeles waltlgenome.</title>
        <authorList>
            <person name="Brown T."/>
            <person name="Elewa A."/>
            <person name="Iarovenko S."/>
            <person name="Subramanian E."/>
            <person name="Araus A.J."/>
            <person name="Petzold A."/>
            <person name="Susuki M."/>
            <person name="Suzuki K.-i.T."/>
            <person name="Hayashi T."/>
            <person name="Toyoda A."/>
            <person name="Oliveira C."/>
            <person name="Osipova E."/>
            <person name="Leigh N.D."/>
            <person name="Simon A."/>
            <person name="Yun M.H."/>
        </authorList>
    </citation>
    <scope>NUCLEOTIDE SEQUENCE</scope>
    <source>
        <strain evidence="1">20211129_DDA</strain>
        <tissue evidence="1">Liver</tissue>
    </source>
</reference>
<dbReference type="EMBL" id="JANPWB010000011">
    <property type="protein sequence ID" value="KAJ1124337.1"/>
    <property type="molecule type" value="Genomic_DNA"/>
</dbReference>
<organism evidence="1 2">
    <name type="scientific">Pleurodeles waltl</name>
    <name type="common">Iberian ribbed newt</name>
    <dbReference type="NCBI Taxonomy" id="8319"/>
    <lineage>
        <taxon>Eukaryota</taxon>
        <taxon>Metazoa</taxon>
        <taxon>Chordata</taxon>
        <taxon>Craniata</taxon>
        <taxon>Vertebrata</taxon>
        <taxon>Euteleostomi</taxon>
        <taxon>Amphibia</taxon>
        <taxon>Batrachia</taxon>
        <taxon>Caudata</taxon>
        <taxon>Salamandroidea</taxon>
        <taxon>Salamandridae</taxon>
        <taxon>Pleurodelinae</taxon>
        <taxon>Pleurodeles</taxon>
    </lineage>
</organism>
<keyword evidence="2" id="KW-1185">Reference proteome</keyword>
<protein>
    <submittedName>
        <fullName evidence="1">Uncharacterized protein</fullName>
    </submittedName>
</protein>
<dbReference type="Proteomes" id="UP001066276">
    <property type="component" value="Chromosome 7"/>
</dbReference>
<dbReference type="AlphaFoldDB" id="A0AAV7PAR1"/>
<gene>
    <name evidence="1" type="ORF">NDU88_002798</name>
</gene>
<evidence type="ECO:0000313" key="1">
    <source>
        <dbReference type="EMBL" id="KAJ1124337.1"/>
    </source>
</evidence>